<keyword evidence="3" id="KW-1185">Reference proteome</keyword>
<reference evidence="2 3" key="1">
    <citation type="submission" date="2021-02" db="EMBL/GenBank/DDBJ databases">
        <title>De Novo genome assembly of isolated myxobacteria.</title>
        <authorList>
            <person name="Stevens D.C."/>
        </authorList>
    </citation>
    <scope>NUCLEOTIDE SEQUENCE [LARGE SCALE GENOMIC DNA]</scope>
    <source>
        <strain evidence="3">SCPEA02</strain>
    </source>
</reference>
<accession>A0ABX7PDU2</accession>
<dbReference type="EMBL" id="CP071090">
    <property type="protein sequence ID" value="QSQ28623.1"/>
    <property type="molecule type" value="Genomic_DNA"/>
</dbReference>
<evidence type="ECO:0000313" key="3">
    <source>
        <dbReference type="Proteomes" id="UP000662747"/>
    </source>
</evidence>
<evidence type="ECO:0000256" key="1">
    <source>
        <dbReference type="SAM" id="MobiDB-lite"/>
    </source>
</evidence>
<dbReference type="RefSeq" id="WP_206730133.1">
    <property type="nucleotide sequence ID" value="NZ_CP071090.1"/>
</dbReference>
<organism evidence="2 3">
    <name type="scientific">Pyxidicoccus parkwayensis</name>
    <dbReference type="NCBI Taxonomy" id="2813578"/>
    <lineage>
        <taxon>Bacteria</taxon>
        <taxon>Pseudomonadati</taxon>
        <taxon>Myxococcota</taxon>
        <taxon>Myxococcia</taxon>
        <taxon>Myxococcales</taxon>
        <taxon>Cystobacterineae</taxon>
        <taxon>Myxococcaceae</taxon>
        <taxon>Pyxidicoccus</taxon>
    </lineage>
</organism>
<protein>
    <recommendedName>
        <fullName evidence="4">Com family DNA-binding transcriptional regulator</fullName>
    </recommendedName>
</protein>
<dbReference type="Proteomes" id="UP000662747">
    <property type="component" value="Chromosome"/>
</dbReference>
<name>A0ABX7PDU2_9BACT</name>
<evidence type="ECO:0008006" key="4">
    <source>
        <dbReference type="Google" id="ProtNLM"/>
    </source>
</evidence>
<feature type="compositionally biased region" description="Basic and acidic residues" evidence="1">
    <location>
        <begin position="52"/>
        <end position="72"/>
    </location>
</feature>
<proteinExistence type="predicted"/>
<sequence>MREGCQPEGGEGELRCLCGSLLARLVPGGVELKCRRCHRTRVVPLEGGAGGGRDEARGARRERAADGEARGV</sequence>
<gene>
    <name evidence="2" type="ORF">JY651_32230</name>
</gene>
<evidence type="ECO:0000313" key="2">
    <source>
        <dbReference type="EMBL" id="QSQ28623.1"/>
    </source>
</evidence>
<feature type="region of interest" description="Disordered" evidence="1">
    <location>
        <begin position="46"/>
        <end position="72"/>
    </location>
</feature>